<sequence length="220" mass="22958">MLSLHAKYRWAVMALVVCVVCGCQTSRRVPPPSGYVPSMTEKVTAEPDVNHQGAGTAVGAVAGTVAGAVIGHQMGEKGAGALIGAATGALAGNLIGKRNDQLEAQNQAIKQVNYDAQAMTNFDLIRMAQAGVSDPVIIAAVRDRGGRFDISPDGIVSLKSSGVSDGVILAVQEASATAVAGPPRPTVVHEVVPVVVEPRPVFMHPRRYRRGPMVQGHIHF</sequence>
<organism evidence="2 3">
    <name type="scientific">Calycomorphotria hydatis</name>
    <dbReference type="NCBI Taxonomy" id="2528027"/>
    <lineage>
        <taxon>Bacteria</taxon>
        <taxon>Pseudomonadati</taxon>
        <taxon>Planctomycetota</taxon>
        <taxon>Planctomycetia</taxon>
        <taxon>Planctomycetales</taxon>
        <taxon>Planctomycetaceae</taxon>
        <taxon>Calycomorphotria</taxon>
    </lineage>
</organism>
<dbReference type="Pfam" id="PF13488">
    <property type="entry name" value="Gly-zipper_Omp"/>
    <property type="match status" value="1"/>
</dbReference>
<dbReference type="KEGG" id="chya:V22_33480"/>
<accession>A0A517TCH8</accession>
<name>A0A517TCH8_9PLAN</name>
<evidence type="ECO:0000313" key="2">
    <source>
        <dbReference type="EMBL" id="QDT66084.1"/>
    </source>
</evidence>
<keyword evidence="3" id="KW-1185">Reference proteome</keyword>
<dbReference type="Proteomes" id="UP000319976">
    <property type="component" value="Chromosome"/>
</dbReference>
<dbReference type="RefSeq" id="WP_197439676.1">
    <property type="nucleotide sequence ID" value="NZ_CP036316.1"/>
</dbReference>
<dbReference type="InterPro" id="IPR039567">
    <property type="entry name" value="Gly-zipper"/>
</dbReference>
<protein>
    <recommendedName>
        <fullName evidence="1">Glycine zipper domain-containing protein</fullName>
    </recommendedName>
</protein>
<feature type="domain" description="Glycine zipper" evidence="1">
    <location>
        <begin position="58"/>
        <end position="101"/>
    </location>
</feature>
<dbReference type="EMBL" id="CP036316">
    <property type="protein sequence ID" value="QDT66084.1"/>
    <property type="molecule type" value="Genomic_DNA"/>
</dbReference>
<reference evidence="2 3" key="1">
    <citation type="submission" date="2019-02" db="EMBL/GenBank/DDBJ databases">
        <title>Deep-cultivation of Planctomycetes and their phenomic and genomic characterization uncovers novel biology.</title>
        <authorList>
            <person name="Wiegand S."/>
            <person name="Jogler M."/>
            <person name="Boedeker C."/>
            <person name="Pinto D."/>
            <person name="Vollmers J."/>
            <person name="Rivas-Marin E."/>
            <person name="Kohn T."/>
            <person name="Peeters S.H."/>
            <person name="Heuer A."/>
            <person name="Rast P."/>
            <person name="Oberbeckmann S."/>
            <person name="Bunk B."/>
            <person name="Jeske O."/>
            <person name="Meyerdierks A."/>
            <person name="Storesund J.E."/>
            <person name="Kallscheuer N."/>
            <person name="Luecker S."/>
            <person name="Lage O.M."/>
            <person name="Pohl T."/>
            <person name="Merkel B.J."/>
            <person name="Hornburger P."/>
            <person name="Mueller R.-W."/>
            <person name="Bruemmer F."/>
            <person name="Labrenz M."/>
            <person name="Spormann A.M."/>
            <person name="Op den Camp H."/>
            <person name="Overmann J."/>
            <person name="Amann R."/>
            <person name="Jetten M.S.M."/>
            <person name="Mascher T."/>
            <person name="Medema M.H."/>
            <person name="Devos D.P."/>
            <person name="Kaster A.-K."/>
            <person name="Ovreas L."/>
            <person name="Rohde M."/>
            <person name="Galperin M.Y."/>
            <person name="Jogler C."/>
        </authorList>
    </citation>
    <scope>NUCLEOTIDE SEQUENCE [LARGE SCALE GENOMIC DNA]</scope>
    <source>
        <strain evidence="2 3">V22</strain>
    </source>
</reference>
<proteinExistence type="predicted"/>
<gene>
    <name evidence="2" type="ORF">V22_33480</name>
</gene>
<evidence type="ECO:0000313" key="3">
    <source>
        <dbReference type="Proteomes" id="UP000319976"/>
    </source>
</evidence>
<evidence type="ECO:0000259" key="1">
    <source>
        <dbReference type="Pfam" id="PF13488"/>
    </source>
</evidence>
<dbReference type="PROSITE" id="PS51257">
    <property type="entry name" value="PROKAR_LIPOPROTEIN"/>
    <property type="match status" value="1"/>
</dbReference>
<dbReference type="AlphaFoldDB" id="A0A517TCH8"/>